<organism evidence="1 2">
    <name type="scientific">Dentiscutata erythropus</name>
    <dbReference type="NCBI Taxonomy" id="1348616"/>
    <lineage>
        <taxon>Eukaryota</taxon>
        <taxon>Fungi</taxon>
        <taxon>Fungi incertae sedis</taxon>
        <taxon>Mucoromycota</taxon>
        <taxon>Glomeromycotina</taxon>
        <taxon>Glomeromycetes</taxon>
        <taxon>Diversisporales</taxon>
        <taxon>Gigasporaceae</taxon>
        <taxon>Dentiscutata</taxon>
    </lineage>
</organism>
<dbReference type="Proteomes" id="UP000789405">
    <property type="component" value="Unassembled WGS sequence"/>
</dbReference>
<sequence length="157" mass="18402">MPDEIKSHFTFNDLLALSKMFRGNDSDHFRANNPICNTYLIPCYSTRKIPNHVFGFTNLSLKLNNREILEEVEYHEVLEEVEYHEALGVLDHHEALECWTLRSFESADHASDLEIWGHLEENLKYKSIKIVFKNRNSKWLLCIRRPKTRTGTVDPGV</sequence>
<protein>
    <submittedName>
        <fullName evidence="1">18272_t:CDS:1</fullName>
    </submittedName>
</protein>
<dbReference type="AlphaFoldDB" id="A0A9N8ZEX2"/>
<evidence type="ECO:0000313" key="1">
    <source>
        <dbReference type="EMBL" id="CAG8489021.1"/>
    </source>
</evidence>
<comment type="caution">
    <text evidence="1">The sequence shown here is derived from an EMBL/GenBank/DDBJ whole genome shotgun (WGS) entry which is preliminary data.</text>
</comment>
<gene>
    <name evidence="1" type="ORF">DERYTH_LOCUS2316</name>
</gene>
<dbReference type="EMBL" id="CAJVPY010000723">
    <property type="protein sequence ID" value="CAG8489021.1"/>
    <property type="molecule type" value="Genomic_DNA"/>
</dbReference>
<reference evidence="1" key="1">
    <citation type="submission" date="2021-06" db="EMBL/GenBank/DDBJ databases">
        <authorList>
            <person name="Kallberg Y."/>
            <person name="Tangrot J."/>
            <person name="Rosling A."/>
        </authorList>
    </citation>
    <scope>NUCLEOTIDE SEQUENCE</scope>
    <source>
        <strain evidence="1">MA453B</strain>
    </source>
</reference>
<keyword evidence="2" id="KW-1185">Reference proteome</keyword>
<proteinExistence type="predicted"/>
<accession>A0A9N8ZEX2</accession>
<name>A0A9N8ZEX2_9GLOM</name>
<evidence type="ECO:0000313" key="2">
    <source>
        <dbReference type="Proteomes" id="UP000789405"/>
    </source>
</evidence>